<keyword evidence="3" id="KW-0255">Endonuclease</keyword>
<accession>A0ABY3PSJ7</accession>
<protein>
    <submittedName>
        <fullName evidence="3">Uma2 family endonuclease</fullName>
    </submittedName>
</protein>
<evidence type="ECO:0000313" key="3">
    <source>
        <dbReference type="EMBL" id="UFP96509.1"/>
    </source>
</evidence>
<evidence type="ECO:0000313" key="4">
    <source>
        <dbReference type="Proteomes" id="UP001054846"/>
    </source>
</evidence>
<proteinExistence type="predicted"/>
<dbReference type="InterPro" id="IPR012296">
    <property type="entry name" value="Nuclease_put_TT1808"/>
</dbReference>
<feature type="compositionally biased region" description="Basic residues" evidence="1">
    <location>
        <begin position="89"/>
        <end position="113"/>
    </location>
</feature>
<dbReference type="RefSeq" id="WP_230843747.1">
    <property type="nucleotide sequence ID" value="NZ_CP063845.1"/>
</dbReference>
<dbReference type="InterPro" id="IPR008538">
    <property type="entry name" value="Uma2"/>
</dbReference>
<keyword evidence="3" id="KW-0540">Nuclease</keyword>
<feature type="domain" description="Putative restriction endonuclease" evidence="2">
    <location>
        <begin position="1"/>
        <end position="61"/>
    </location>
</feature>
<dbReference type="EMBL" id="CP063845">
    <property type="protein sequence ID" value="UFP96509.1"/>
    <property type="molecule type" value="Genomic_DNA"/>
</dbReference>
<reference evidence="3 4" key="1">
    <citation type="journal article" date="2021" name="Genome Biol. Evol.">
        <title>Complete Genome Sequencing of a Novel Gloeobacter Species from a Waterfall Cave in Mexico.</title>
        <authorList>
            <person name="Saw J.H."/>
            <person name="Cardona T."/>
            <person name="Montejano G."/>
        </authorList>
    </citation>
    <scope>NUCLEOTIDE SEQUENCE [LARGE SCALE GENOMIC DNA]</scope>
    <source>
        <strain evidence="3">MG652769</strain>
    </source>
</reference>
<keyword evidence="3" id="KW-0378">Hydrolase</keyword>
<evidence type="ECO:0000259" key="2">
    <source>
        <dbReference type="Pfam" id="PF05685"/>
    </source>
</evidence>
<sequence length="148" mass="16991">MPQNEWIRYEVIDGELFVTRAPHRRHQPICMRIAEQLNRWFDAAGLGESIVIAVSTPVVTGDSDACYLPPALEALLQRPTRRRLIACRPPQRRSQNRRPKSASRSRLRTRSSAKNRPLWVQPETNSYLLWFLGTLPTSVPGTMTLSWV</sequence>
<dbReference type="Pfam" id="PF05685">
    <property type="entry name" value="Uma2"/>
    <property type="match status" value="1"/>
</dbReference>
<dbReference type="InterPro" id="IPR011335">
    <property type="entry name" value="Restrct_endonuc-II-like"/>
</dbReference>
<dbReference type="GO" id="GO:0004519">
    <property type="term" value="F:endonuclease activity"/>
    <property type="evidence" value="ECO:0007669"/>
    <property type="project" value="UniProtKB-KW"/>
</dbReference>
<keyword evidence="4" id="KW-1185">Reference proteome</keyword>
<dbReference type="Proteomes" id="UP001054846">
    <property type="component" value="Chromosome"/>
</dbReference>
<organism evidence="3 4">
    <name type="scientific">Gloeobacter morelensis MG652769</name>
    <dbReference type="NCBI Taxonomy" id="2781736"/>
    <lineage>
        <taxon>Bacteria</taxon>
        <taxon>Bacillati</taxon>
        <taxon>Cyanobacteriota</taxon>
        <taxon>Cyanophyceae</taxon>
        <taxon>Gloeobacterales</taxon>
        <taxon>Gloeobacteraceae</taxon>
        <taxon>Gloeobacter</taxon>
        <taxon>Gloeobacter morelensis</taxon>
    </lineage>
</organism>
<feature type="region of interest" description="Disordered" evidence="1">
    <location>
        <begin position="89"/>
        <end position="115"/>
    </location>
</feature>
<dbReference type="SUPFAM" id="SSF52980">
    <property type="entry name" value="Restriction endonuclease-like"/>
    <property type="match status" value="1"/>
</dbReference>
<gene>
    <name evidence="3" type="ORF">ISF26_09980</name>
</gene>
<evidence type="ECO:0000256" key="1">
    <source>
        <dbReference type="SAM" id="MobiDB-lite"/>
    </source>
</evidence>
<name>A0ABY3PSJ7_9CYAN</name>
<dbReference type="Gene3D" id="3.90.1570.10">
    <property type="entry name" value="tt1808, chain A"/>
    <property type="match status" value="1"/>
</dbReference>